<dbReference type="AlphaFoldDB" id="A0A6J4VLP0"/>
<sequence length="94" mass="10100">MDETAAAPIGVDPDPSSAPEAERAIADTEVTALALVSRHEDVDTPRAGTWLWSTAVRPPGRRRHLASRWRLTARIAAAALSCHAERYGCPVRSG</sequence>
<evidence type="ECO:0000313" key="2">
    <source>
        <dbReference type="EMBL" id="CAA9582417.1"/>
    </source>
</evidence>
<name>A0A6J4VLP0_9BACT</name>
<reference evidence="2" key="1">
    <citation type="submission" date="2020-02" db="EMBL/GenBank/DDBJ databases">
        <authorList>
            <person name="Meier V. D."/>
        </authorList>
    </citation>
    <scope>NUCLEOTIDE SEQUENCE</scope>
    <source>
        <strain evidence="2">AVDCRST_MAG19</strain>
    </source>
</reference>
<gene>
    <name evidence="2" type="ORF">AVDCRST_MAG19-4172</name>
</gene>
<organism evidence="2">
    <name type="scientific">uncultured Thermomicrobiales bacterium</name>
    <dbReference type="NCBI Taxonomy" id="1645740"/>
    <lineage>
        <taxon>Bacteria</taxon>
        <taxon>Pseudomonadati</taxon>
        <taxon>Thermomicrobiota</taxon>
        <taxon>Thermomicrobia</taxon>
        <taxon>Thermomicrobiales</taxon>
        <taxon>environmental samples</taxon>
    </lineage>
</organism>
<proteinExistence type="predicted"/>
<feature type="region of interest" description="Disordered" evidence="1">
    <location>
        <begin position="1"/>
        <end position="22"/>
    </location>
</feature>
<protein>
    <submittedName>
        <fullName evidence="2">Uncharacterized protein</fullName>
    </submittedName>
</protein>
<dbReference type="EMBL" id="CADCWL010000235">
    <property type="protein sequence ID" value="CAA9582417.1"/>
    <property type="molecule type" value="Genomic_DNA"/>
</dbReference>
<evidence type="ECO:0000256" key="1">
    <source>
        <dbReference type="SAM" id="MobiDB-lite"/>
    </source>
</evidence>
<accession>A0A6J4VLP0</accession>